<protein>
    <recommendedName>
        <fullName evidence="7">60S ribosomal protein L6</fullName>
    </recommendedName>
</protein>
<keyword evidence="4" id="KW-0934">Plastid</keyword>
<dbReference type="Proteomes" id="UP000664859">
    <property type="component" value="Unassembled WGS sequence"/>
</dbReference>
<dbReference type="InterPro" id="IPR014722">
    <property type="entry name" value="Rib_uL2_dom2"/>
</dbReference>
<dbReference type="OrthoDB" id="2436667at2759"/>
<dbReference type="GO" id="GO:0009507">
    <property type="term" value="C:chloroplast"/>
    <property type="evidence" value="ECO:0007669"/>
    <property type="project" value="UniProtKB-SubCell"/>
</dbReference>
<evidence type="ECO:0000256" key="3">
    <source>
        <dbReference type="ARBA" id="ARBA00022528"/>
    </source>
</evidence>
<dbReference type="GO" id="GO:0022625">
    <property type="term" value="C:cytosolic large ribosomal subunit"/>
    <property type="evidence" value="ECO:0007669"/>
    <property type="project" value="TreeGrafter"/>
</dbReference>
<organism evidence="9 10">
    <name type="scientific">Tribonema minus</name>
    <dbReference type="NCBI Taxonomy" id="303371"/>
    <lineage>
        <taxon>Eukaryota</taxon>
        <taxon>Sar</taxon>
        <taxon>Stramenopiles</taxon>
        <taxon>Ochrophyta</taxon>
        <taxon>PX clade</taxon>
        <taxon>Xanthophyceae</taxon>
        <taxon>Tribonematales</taxon>
        <taxon>Tribonemataceae</taxon>
        <taxon>Tribonema</taxon>
    </lineage>
</organism>
<keyword evidence="3" id="KW-0150">Chloroplast</keyword>
<reference evidence="9" key="1">
    <citation type="submission" date="2021-02" db="EMBL/GenBank/DDBJ databases">
        <title>First Annotated Genome of the Yellow-green Alga Tribonema minus.</title>
        <authorList>
            <person name="Mahan K.M."/>
        </authorList>
    </citation>
    <scope>NUCLEOTIDE SEQUENCE</scope>
    <source>
        <strain evidence="9">UTEX B ZZ1240</strain>
    </source>
</reference>
<feature type="region of interest" description="Disordered" evidence="8">
    <location>
        <begin position="1"/>
        <end position="39"/>
    </location>
</feature>
<keyword evidence="10" id="KW-1185">Reference proteome</keyword>
<dbReference type="AlphaFoldDB" id="A0A835YT51"/>
<dbReference type="PANTHER" id="PTHR10715">
    <property type="entry name" value="60S RIBOSOMAL PROTEIN L6"/>
    <property type="match status" value="1"/>
</dbReference>
<keyword evidence="6 7" id="KW-0687">Ribonucleoprotein</keyword>
<name>A0A835YT51_9STRA</name>
<dbReference type="SUPFAM" id="SSF50104">
    <property type="entry name" value="Translation proteins SH3-like domain"/>
    <property type="match status" value="1"/>
</dbReference>
<evidence type="ECO:0000256" key="2">
    <source>
        <dbReference type="ARBA" id="ARBA00010592"/>
    </source>
</evidence>
<proteinExistence type="inferred from homology"/>
<keyword evidence="5 7" id="KW-0689">Ribosomal protein</keyword>
<evidence type="ECO:0000256" key="7">
    <source>
        <dbReference type="RuleBase" id="RU000662"/>
    </source>
</evidence>
<evidence type="ECO:0000313" key="10">
    <source>
        <dbReference type="Proteomes" id="UP000664859"/>
    </source>
</evidence>
<dbReference type="GO" id="GO:0002181">
    <property type="term" value="P:cytoplasmic translation"/>
    <property type="evidence" value="ECO:0007669"/>
    <property type="project" value="TreeGrafter"/>
</dbReference>
<evidence type="ECO:0000256" key="6">
    <source>
        <dbReference type="ARBA" id="ARBA00023274"/>
    </source>
</evidence>
<feature type="compositionally biased region" description="Basic residues" evidence="8">
    <location>
        <begin position="24"/>
        <end position="38"/>
    </location>
</feature>
<dbReference type="CDD" id="cd13156">
    <property type="entry name" value="KOW_RPL6"/>
    <property type="match status" value="1"/>
</dbReference>
<comment type="similarity">
    <text evidence="2 7">Belongs to the eukaryotic ribosomal protein eL6 family.</text>
</comment>
<dbReference type="InterPro" id="IPR041997">
    <property type="entry name" value="Ribosomal_eL6_KOW"/>
</dbReference>
<dbReference type="EMBL" id="JAFCMP010000357">
    <property type="protein sequence ID" value="KAG5180771.1"/>
    <property type="molecule type" value="Genomic_DNA"/>
</dbReference>
<dbReference type="FunFam" id="2.30.30.30:FF:000014">
    <property type="entry name" value="60S ribosomal protein L6"/>
    <property type="match status" value="1"/>
</dbReference>
<evidence type="ECO:0000256" key="4">
    <source>
        <dbReference type="ARBA" id="ARBA00022640"/>
    </source>
</evidence>
<dbReference type="InterPro" id="IPR000915">
    <property type="entry name" value="60S_ribosomal_eL6"/>
</dbReference>
<dbReference type="PROSITE" id="PS01170">
    <property type="entry name" value="RIBOSOMAL_L6E"/>
    <property type="match status" value="1"/>
</dbReference>
<dbReference type="GO" id="GO:0003735">
    <property type="term" value="F:structural constituent of ribosome"/>
    <property type="evidence" value="ECO:0007669"/>
    <property type="project" value="InterPro"/>
</dbReference>
<dbReference type="GO" id="GO:0003723">
    <property type="term" value="F:RNA binding"/>
    <property type="evidence" value="ECO:0007669"/>
    <property type="project" value="TreeGrafter"/>
</dbReference>
<comment type="caution">
    <text evidence="9">The sequence shown here is derived from an EMBL/GenBank/DDBJ whole genome shotgun (WGS) entry which is preliminary data.</text>
</comment>
<sequence length="185" mass="20212">MAPAAAAKPTGESRWYPADDIKAPRKSKAKRSVHKPTKLRSSITPGTVCVLLSGRFRGKRVVFLKQMASGTLLVTGPYKVNGVPLRRVNQAYVIATSTKLDVSKVDVSAIDDAYFARAPEAKKTAEDAFFAQASKESVVSDQKKKDQDVVDASILAGLSKDKLLKAYLNAKFSLTKKDRPHEMVF</sequence>
<evidence type="ECO:0000256" key="1">
    <source>
        <dbReference type="ARBA" id="ARBA00004229"/>
    </source>
</evidence>
<dbReference type="InterPro" id="IPR049633">
    <property type="entry name" value="Ribosomal_eL6_CS"/>
</dbReference>
<dbReference type="Pfam" id="PF01159">
    <property type="entry name" value="Ribosomal_L6e"/>
    <property type="match status" value="1"/>
</dbReference>
<gene>
    <name evidence="9" type="ORF">JKP88DRAFT_222749</name>
</gene>
<accession>A0A835YT51</accession>
<evidence type="ECO:0000313" key="9">
    <source>
        <dbReference type="EMBL" id="KAG5180771.1"/>
    </source>
</evidence>
<dbReference type="PANTHER" id="PTHR10715:SF0">
    <property type="entry name" value="LARGE RIBOSOMAL SUBUNIT PROTEIN EL6"/>
    <property type="match status" value="1"/>
</dbReference>
<dbReference type="GO" id="GO:0000027">
    <property type="term" value="P:ribosomal large subunit assembly"/>
    <property type="evidence" value="ECO:0007669"/>
    <property type="project" value="TreeGrafter"/>
</dbReference>
<comment type="subcellular location">
    <subcellularLocation>
        <location evidence="1">Plastid</location>
        <location evidence="1">Chloroplast</location>
    </subcellularLocation>
</comment>
<dbReference type="Gene3D" id="2.30.30.30">
    <property type="match status" value="1"/>
</dbReference>
<dbReference type="InterPro" id="IPR008991">
    <property type="entry name" value="Translation_prot_SH3-like_sf"/>
</dbReference>
<evidence type="ECO:0000256" key="5">
    <source>
        <dbReference type="ARBA" id="ARBA00022980"/>
    </source>
</evidence>
<evidence type="ECO:0000256" key="8">
    <source>
        <dbReference type="SAM" id="MobiDB-lite"/>
    </source>
</evidence>